<name>A0ABU9BAM0_9BURK</name>
<evidence type="ECO:0000313" key="4">
    <source>
        <dbReference type="Proteomes" id="UP001368500"/>
    </source>
</evidence>
<comment type="caution">
    <text evidence="3">The sequence shown here is derived from an EMBL/GenBank/DDBJ whole genome shotgun (WGS) entry which is preliminary data.</text>
</comment>
<proteinExistence type="predicted"/>
<feature type="signal peptide" evidence="1">
    <location>
        <begin position="1"/>
        <end position="26"/>
    </location>
</feature>
<dbReference type="Pfam" id="PF09832">
    <property type="entry name" value="DUF2059"/>
    <property type="match status" value="1"/>
</dbReference>
<gene>
    <name evidence="3" type="ORF">AACH11_06945</name>
</gene>
<accession>A0ABU9BAM0</accession>
<evidence type="ECO:0000256" key="1">
    <source>
        <dbReference type="SAM" id="SignalP"/>
    </source>
</evidence>
<sequence>MFRFPLARTLALTALACATTLSAAQAADKKALVQKVLQLQQPAIEAIGAGMVVQTTQQLLNGAGRYIGQVPADKRELIGNEIKAEAKKFVEDNVPAMKSAAVKAAPATYGAALEEKFSEDELKTLVAWLESPVSRKFQQMGIESQQALVQKIAADNRSTLEGKFKALDQSIAKKLGLPANAAPAKK</sequence>
<feature type="domain" description="DUF2059" evidence="2">
    <location>
        <begin position="111"/>
        <end position="152"/>
    </location>
</feature>
<evidence type="ECO:0000313" key="3">
    <source>
        <dbReference type="EMBL" id="MEK8025693.1"/>
    </source>
</evidence>
<reference evidence="3 4" key="1">
    <citation type="submission" date="2024-04" db="EMBL/GenBank/DDBJ databases">
        <title>Novel species of the genus Ideonella isolated from streams.</title>
        <authorList>
            <person name="Lu H."/>
        </authorList>
    </citation>
    <scope>NUCLEOTIDE SEQUENCE [LARGE SCALE GENOMIC DNA]</scope>
    <source>
        <strain evidence="3 4">BYS139W</strain>
    </source>
</reference>
<feature type="chain" id="PRO_5045847778" evidence="1">
    <location>
        <begin position="27"/>
        <end position="186"/>
    </location>
</feature>
<dbReference type="EMBL" id="JBBUTF010000005">
    <property type="protein sequence ID" value="MEK8025693.1"/>
    <property type="molecule type" value="Genomic_DNA"/>
</dbReference>
<dbReference type="RefSeq" id="WP_341373469.1">
    <property type="nucleotide sequence ID" value="NZ_JBBUTF010000005.1"/>
</dbReference>
<protein>
    <submittedName>
        <fullName evidence="3">DUF2059 domain-containing protein</fullName>
    </submittedName>
</protein>
<keyword evidence="1" id="KW-0732">Signal</keyword>
<organism evidence="3 4">
    <name type="scientific">Pseudaquabacterium rugosum</name>
    <dbReference type="NCBI Taxonomy" id="2984194"/>
    <lineage>
        <taxon>Bacteria</taxon>
        <taxon>Pseudomonadati</taxon>
        <taxon>Pseudomonadota</taxon>
        <taxon>Betaproteobacteria</taxon>
        <taxon>Burkholderiales</taxon>
        <taxon>Sphaerotilaceae</taxon>
        <taxon>Pseudaquabacterium</taxon>
    </lineage>
</organism>
<dbReference type="InterPro" id="IPR018637">
    <property type="entry name" value="DUF2059"/>
</dbReference>
<evidence type="ECO:0000259" key="2">
    <source>
        <dbReference type="Pfam" id="PF09832"/>
    </source>
</evidence>
<keyword evidence="4" id="KW-1185">Reference proteome</keyword>
<dbReference type="Proteomes" id="UP001368500">
    <property type="component" value="Unassembled WGS sequence"/>
</dbReference>